<dbReference type="GO" id="GO:0030686">
    <property type="term" value="C:90S preribosome"/>
    <property type="evidence" value="ECO:0007669"/>
    <property type="project" value="TreeGrafter"/>
</dbReference>
<feature type="compositionally biased region" description="Acidic residues" evidence="3">
    <location>
        <begin position="397"/>
        <end position="407"/>
    </location>
</feature>
<feature type="region of interest" description="Disordered" evidence="3">
    <location>
        <begin position="515"/>
        <end position="656"/>
    </location>
</feature>
<feature type="region of interest" description="Disordered" evidence="3">
    <location>
        <begin position="41"/>
        <end position="68"/>
    </location>
</feature>
<dbReference type="PANTHER" id="PTHR14490:SF5">
    <property type="entry name" value="PROTEIN KRI1 HOMOLOG"/>
    <property type="match status" value="1"/>
</dbReference>
<reference evidence="5" key="1">
    <citation type="journal article" date="2013" name="Genetics">
        <title>The draft genome and transcriptome of Panagrellus redivivus are shaped by the harsh demands of a free-living lifestyle.</title>
        <authorList>
            <person name="Srinivasan J."/>
            <person name="Dillman A.R."/>
            <person name="Macchietto M.G."/>
            <person name="Heikkinen L."/>
            <person name="Lakso M."/>
            <person name="Fracchia K.M."/>
            <person name="Antoshechkin I."/>
            <person name="Mortazavi A."/>
            <person name="Wong G."/>
            <person name="Sternberg P.W."/>
        </authorList>
    </citation>
    <scope>NUCLEOTIDE SEQUENCE [LARGE SCALE GENOMIC DNA]</scope>
    <source>
        <strain evidence="5">MT8872</strain>
    </source>
</reference>
<comment type="similarity">
    <text evidence="1">Belongs to the KRI1 family.</text>
</comment>
<feature type="region of interest" description="Disordered" evidence="3">
    <location>
        <begin position="343"/>
        <end position="364"/>
    </location>
</feature>
<feature type="region of interest" description="Disordered" evidence="3">
    <location>
        <begin position="384"/>
        <end position="446"/>
    </location>
</feature>
<dbReference type="Pfam" id="PF05178">
    <property type="entry name" value="Kri1"/>
    <property type="match status" value="1"/>
</dbReference>
<evidence type="ECO:0000313" key="5">
    <source>
        <dbReference type="Proteomes" id="UP000492821"/>
    </source>
</evidence>
<reference evidence="6" key="2">
    <citation type="submission" date="2020-10" db="UniProtKB">
        <authorList>
            <consortium name="WormBaseParasite"/>
        </authorList>
    </citation>
    <scope>IDENTIFICATION</scope>
</reference>
<evidence type="ECO:0000256" key="2">
    <source>
        <dbReference type="ARBA" id="ARBA00017294"/>
    </source>
</evidence>
<evidence type="ECO:0000259" key="4">
    <source>
        <dbReference type="Pfam" id="PF12936"/>
    </source>
</evidence>
<name>A0A7E4ZPT1_PANRE</name>
<dbReference type="Proteomes" id="UP000492821">
    <property type="component" value="Unassembled WGS sequence"/>
</dbReference>
<feature type="compositionally biased region" description="Basic and acidic residues" evidence="3">
    <location>
        <begin position="292"/>
        <end position="325"/>
    </location>
</feature>
<keyword evidence="5" id="KW-1185">Reference proteome</keyword>
<feature type="compositionally biased region" description="Polar residues" evidence="3">
    <location>
        <begin position="612"/>
        <end position="623"/>
    </location>
</feature>
<organism evidence="5 6">
    <name type="scientific">Panagrellus redivivus</name>
    <name type="common">Microworm</name>
    <dbReference type="NCBI Taxonomy" id="6233"/>
    <lineage>
        <taxon>Eukaryota</taxon>
        <taxon>Metazoa</taxon>
        <taxon>Ecdysozoa</taxon>
        <taxon>Nematoda</taxon>
        <taxon>Chromadorea</taxon>
        <taxon>Rhabditida</taxon>
        <taxon>Tylenchina</taxon>
        <taxon>Panagrolaimomorpha</taxon>
        <taxon>Panagrolaimoidea</taxon>
        <taxon>Panagrolaimidae</taxon>
        <taxon>Panagrellus</taxon>
    </lineage>
</organism>
<feature type="compositionally biased region" description="Polar residues" evidence="3">
    <location>
        <begin position="561"/>
        <end position="570"/>
    </location>
</feature>
<dbReference type="InterPro" id="IPR024626">
    <property type="entry name" value="Kri1-like_C"/>
</dbReference>
<dbReference type="InterPro" id="IPR018034">
    <property type="entry name" value="Kri1"/>
</dbReference>
<accession>A0A7E4ZPT1</accession>
<feature type="compositionally biased region" description="Acidic residues" evidence="3">
    <location>
        <begin position="47"/>
        <end position="61"/>
    </location>
</feature>
<feature type="compositionally biased region" description="Acidic residues" evidence="3">
    <location>
        <begin position="138"/>
        <end position="151"/>
    </location>
</feature>
<proteinExistence type="inferred from homology"/>
<protein>
    <recommendedName>
        <fullName evidence="2">Protein KRI1 homolog</fullName>
    </recommendedName>
</protein>
<feature type="region of interest" description="Disordered" evidence="3">
    <location>
        <begin position="289"/>
        <end position="325"/>
    </location>
</feature>
<dbReference type="AlphaFoldDB" id="A0A7E4ZPT1"/>
<feature type="compositionally biased region" description="Basic and acidic residues" evidence="3">
    <location>
        <begin position="384"/>
        <end position="393"/>
    </location>
</feature>
<dbReference type="Pfam" id="PF12936">
    <property type="entry name" value="Kri1_C"/>
    <property type="match status" value="1"/>
</dbReference>
<dbReference type="WBParaSite" id="Pan_g10139.t1">
    <property type="protein sequence ID" value="Pan_g10139.t1"/>
    <property type="gene ID" value="Pan_g10139"/>
</dbReference>
<dbReference type="GO" id="GO:0005730">
    <property type="term" value="C:nucleolus"/>
    <property type="evidence" value="ECO:0007669"/>
    <property type="project" value="TreeGrafter"/>
</dbReference>
<evidence type="ECO:0000313" key="6">
    <source>
        <dbReference type="WBParaSite" id="Pan_g10139.t1"/>
    </source>
</evidence>
<dbReference type="PANTHER" id="PTHR14490">
    <property type="entry name" value="ZINC FINGER, ZZ TYPE"/>
    <property type="match status" value="1"/>
</dbReference>
<feature type="compositionally biased region" description="Basic residues" evidence="3">
    <location>
        <begin position="601"/>
        <end position="610"/>
    </location>
</feature>
<sequence length="656" mass="76818">MPKVKLDLDSDDGNDDITINKEYADRYDKWRSAEVYQKLKAKHGNNAEEDEEEESSSESEADWTPADERDFLRTLGALKSKDPKIYNKEKRFFAKKDLQKAPEDGEAEPAEKKSKKKQKGMTLRDYEVALVERGGKFDDEDVPNAPTEDEGYYERNQRLKDEFKKVLDEDSDDDGGLLKKKVKTAAQKQKEEEDYAEWLKGEGKSLANPDEDIKSLKKVWTQPELSNDEAFLRDYLLNKQYEVDSEEEDPKAAIEEIDHIEEELEQAETFEHKYNFRFEDPDQDFIKQYPRTIKESVRKGNEKRKDTREDRKKRKEEEKKQKQDEVKLLKSLKKKEIEQKLKKLRDIAGNEELPVTVEDLEKEFDPREYDRRMKELFAKEYYDDGTEDDKKPVFSDLSDDDLSDYDNMETRGGGDDEEDEEEVERPKADSARKRKRNSKFNRVIQKEKPLFDPEEKTFEDYFNEYYSLDYEDILADGMRTKFKYRNVVPNDFGLNADEILSHDDRQLNKWVSVKKASQYRTDREEEYDRNVYEKKANDPNLKAKVFAKRDILDEPEPTEDGPTQPTAQPGSKSSAKKAKKQAANANLEPLTNDDATDESKKKNRRKKRNNNFHANKPQNTVNGVSVDRLKAYNVSNKAIKRKIHGGQNEGAKKSKY</sequence>
<feature type="domain" description="Kri1-like C-terminal" evidence="4">
    <location>
        <begin position="456"/>
        <end position="544"/>
    </location>
</feature>
<dbReference type="GO" id="GO:0000447">
    <property type="term" value="P:endonucleolytic cleavage in ITS1 to separate SSU-rRNA from 5.8S rRNA and LSU-rRNA from tricistronic rRNA transcript (SSU-rRNA, 5.8S rRNA, LSU-rRNA)"/>
    <property type="evidence" value="ECO:0007669"/>
    <property type="project" value="TreeGrafter"/>
</dbReference>
<feature type="compositionally biased region" description="Basic and acidic residues" evidence="3">
    <location>
        <begin position="520"/>
        <end position="537"/>
    </location>
</feature>
<feature type="region of interest" description="Disordered" evidence="3">
    <location>
        <begin position="96"/>
        <end position="156"/>
    </location>
</feature>
<evidence type="ECO:0000256" key="3">
    <source>
        <dbReference type="SAM" id="MobiDB-lite"/>
    </source>
</evidence>
<evidence type="ECO:0000256" key="1">
    <source>
        <dbReference type="ARBA" id="ARBA00007473"/>
    </source>
</evidence>